<protein>
    <submittedName>
        <fullName evidence="4">Uncharacterized protein</fullName>
    </submittedName>
</protein>
<comment type="similarity">
    <text evidence="3">Belongs to the RAM family.</text>
</comment>
<evidence type="ECO:0000313" key="4">
    <source>
        <dbReference type="Ensembl" id="ENSANIP00000020957.1"/>
    </source>
</evidence>
<proteinExistence type="inferred from homology"/>
<dbReference type="PANTHER" id="PTHR48168:SF1">
    <property type="entry name" value="RNA GUANINE-N7 METHYLTRANSFERASE ACTIVATING SUBUNIT-RELATED"/>
    <property type="match status" value="1"/>
</dbReference>
<organism evidence="4 5">
    <name type="scientific">Accipiter nisus</name>
    <name type="common">Eurasian sparrowhawk</name>
    <dbReference type="NCBI Taxonomy" id="211598"/>
    <lineage>
        <taxon>Eukaryota</taxon>
        <taxon>Metazoa</taxon>
        <taxon>Chordata</taxon>
        <taxon>Craniata</taxon>
        <taxon>Vertebrata</taxon>
        <taxon>Euteleostomi</taxon>
        <taxon>Archelosauria</taxon>
        <taxon>Archosauria</taxon>
        <taxon>Dinosauria</taxon>
        <taxon>Saurischia</taxon>
        <taxon>Theropoda</taxon>
        <taxon>Coelurosauria</taxon>
        <taxon>Aves</taxon>
        <taxon>Neognathae</taxon>
        <taxon>Neoaves</taxon>
        <taxon>Telluraves</taxon>
        <taxon>Accipitrimorphae</taxon>
        <taxon>Accipitriformes</taxon>
        <taxon>Accipitridae</taxon>
        <taxon>Accipitrinae</taxon>
        <taxon>Accipiter</taxon>
    </lineage>
</organism>
<comment type="subcellular location">
    <subcellularLocation>
        <location evidence="1">Nucleus</location>
    </subcellularLocation>
</comment>
<dbReference type="GO" id="GO:0106005">
    <property type="term" value="P:RNA 5'-cap (guanine-N7)-methylation"/>
    <property type="evidence" value="ECO:0007669"/>
    <property type="project" value="InterPro"/>
</dbReference>
<evidence type="ECO:0000313" key="5">
    <source>
        <dbReference type="Proteomes" id="UP000694541"/>
    </source>
</evidence>
<dbReference type="Ensembl" id="ENSANIT00000021648.1">
    <property type="protein sequence ID" value="ENSANIP00000020957.1"/>
    <property type="gene ID" value="ENSANIG00000014246.1"/>
</dbReference>
<keyword evidence="2" id="KW-0539">Nucleus</keyword>
<name>A0A8B9N9D5_9AVES</name>
<dbReference type="GO" id="GO:0031533">
    <property type="term" value="C:mRNA capping enzyme complex"/>
    <property type="evidence" value="ECO:0007669"/>
    <property type="project" value="InterPro"/>
</dbReference>
<keyword evidence="5" id="KW-1185">Reference proteome</keyword>
<dbReference type="GO" id="GO:0003723">
    <property type="term" value="F:RNA binding"/>
    <property type="evidence" value="ECO:0007669"/>
    <property type="project" value="InterPro"/>
</dbReference>
<accession>A0A8B9N9D5</accession>
<dbReference type="AlphaFoldDB" id="A0A8B9N9D5"/>
<dbReference type="PANTHER" id="PTHR48168">
    <property type="entry name" value="RNA GUANINE-7 METHYLTRANSFERASE-ACTIVATING SUBUNIT-LIKE (PSEUDOGENE)-RELATED"/>
    <property type="match status" value="1"/>
</dbReference>
<sequence length="144" mass="16904">MYFREYANSRTLCCEVAKLCLSLLCHSFQPRSYLIEPGFNTAIDVSSGCFSDIWSVCVSIQSSRSSPNACEYFVRKQTILPSFQDGRYFRGDRYNWQGDYRSNQRPERSWGNSYQQHRQGQSYSSHYGQYGYNSYNPGPRYHPY</sequence>
<dbReference type="Proteomes" id="UP000694541">
    <property type="component" value="Unplaced"/>
</dbReference>
<dbReference type="InterPro" id="IPR028271">
    <property type="entry name" value="RAMAC"/>
</dbReference>
<evidence type="ECO:0000256" key="3">
    <source>
        <dbReference type="ARBA" id="ARBA00034716"/>
    </source>
</evidence>
<evidence type="ECO:0000256" key="2">
    <source>
        <dbReference type="ARBA" id="ARBA00023242"/>
    </source>
</evidence>
<reference evidence="4" key="2">
    <citation type="submission" date="2025-09" db="UniProtKB">
        <authorList>
            <consortium name="Ensembl"/>
        </authorList>
    </citation>
    <scope>IDENTIFICATION</scope>
</reference>
<reference evidence="4" key="1">
    <citation type="submission" date="2025-08" db="UniProtKB">
        <authorList>
            <consortium name="Ensembl"/>
        </authorList>
    </citation>
    <scope>IDENTIFICATION</scope>
</reference>
<evidence type="ECO:0000256" key="1">
    <source>
        <dbReference type="ARBA" id="ARBA00004123"/>
    </source>
</evidence>